<keyword evidence="1 8" id="KW-0808">Transferase</keyword>
<dbReference type="InterPro" id="IPR000719">
    <property type="entry name" value="Prot_kinase_dom"/>
</dbReference>
<dbReference type="InterPro" id="IPR005532">
    <property type="entry name" value="SUMF_dom"/>
</dbReference>
<dbReference type="SUPFAM" id="SSF56436">
    <property type="entry name" value="C-type lectin-like"/>
    <property type="match status" value="1"/>
</dbReference>
<dbReference type="InterPro" id="IPR042095">
    <property type="entry name" value="SUMF_sf"/>
</dbReference>
<feature type="region of interest" description="Disordered" evidence="6">
    <location>
        <begin position="241"/>
        <end position="265"/>
    </location>
</feature>
<dbReference type="PANTHER" id="PTHR43289">
    <property type="entry name" value="MITOGEN-ACTIVATED PROTEIN KINASE KINASE KINASE 20-RELATED"/>
    <property type="match status" value="1"/>
</dbReference>
<dbReference type="PROSITE" id="PS00107">
    <property type="entry name" value="PROTEIN_KINASE_ATP"/>
    <property type="match status" value="1"/>
</dbReference>
<dbReference type="GO" id="GO:0004674">
    <property type="term" value="F:protein serine/threonine kinase activity"/>
    <property type="evidence" value="ECO:0007669"/>
    <property type="project" value="UniProtKB-EC"/>
</dbReference>
<evidence type="ECO:0000256" key="6">
    <source>
        <dbReference type="SAM" id="MobiDB-lite"/>
    </source>
</evidence>
<protein>
    <submittedName>
        <fullName evidence="8">Serine/threonine-protein kinase PrkC</fullName>
        <ecNumber evidence="8">2.7.11.1</ecNumber>
    </submittedName>
</protein>
<keyword evidence="9" id="KW-1185">Reference proteome</keyword>
<dbReference type="RefSeq" id="WP_145069495.1">
    <property type="nucleotide sequence ID" value="NZ_CP036287.1"/>
</dbReference>
<dbReference type="InterPro" id="IPR036034">
    <property type="entry name" value="PDZ_sf"/>
</dbReference>
<dbReference type="InterPro" id="IPR016187">
    <property type="entry name" value="CTDL_fold"/>
</dbReference>
<dbReference type="KEGG" id="pbap:Pla133_46480"/>
<keyword evidence="3 8" id="KW-0418">Kinase</keyword>
<dbReference type="Gene3D" id="1.10.510.10">
    <property type="entry name" value="Transferase(Phosphotransferase) domain 1"/>
    <property type="match status" value="1"/>
</dbReference>
<evidence type="ECO:0000256" key="1">
    <source>
        <dbReference type="ARBA" id="ARBA00022679"/>
    </source>
</evidence>
<keyword evidence="2 5" id="KW-0547">Nucleotide-binding</keyword>
<dbReference type="EMBL" id="CP036287">
    <property type="protein sequence ID" value="QDU69528.1"/>
    <property type="molecule type" value="Genomic_DNA"/>
</dbReference>
<feature type="domain" description="Protein kinase" evidence="7">
    <location>
        <begin position="89"/>
        <end position="350"/>
    </location>
</feature>
<dbReference type="GO" id="GO:0005524">
    <property type="term" value="F:ATP binding"/>
    <property type="evidence" value="ECO:0007669"/>
    <property type="project" value="UniProtKB-UniRule"/>
</dbReference>
<dbReference type="SMART" id="SM00220">
    <property type="entry name" value="S_TKc"/>
    <property type="match status" value="1"/>
</dbReference>
<dbReference type="InterPro" id="IPR011009">
    <property type="entry name" value="Kinase-like_dom_sf"/>
</dbReference>
<dbReference type="SUPFAM" id="SSF50156">
    <property type="entry name" value="PDZ domain-like"/>
    <property type="match status" value="1"/>
</dbReference>
<organism evidence="8 9">
    <name type="scientific">Engelhardtia mirabilis</name>
    <dbReference type="NCBI Taxonomy" id="2528011"/>
    <lineage>
        <taxon>Bacteria</taxon>
        <taxon>Pseudomonadati</taxon>
        <taxon>Planctomycetota</taxon>
        <taxon>Planctomycetia</taxon>
        <taxon>Planctomycetia incertae sedis</taxon>
        <taxon>Engelhardtia</taxon>
    </lineage>
</organism>
<dbReference type="PROSITE" id="PS50011">
    <property type="entry name" value="PROTEIN_KINASE_DOM"/>
    <property type="match status" value="1"/>
</dbReference>
<dbReference type="SUPFAM" id="SSF56112">
    <property type="entry name" value="Protein kinase-like (PK-like)"/>
    <property type="match status" value="1"/>
</dbReference>
<dbReference type="CDD" id="cd14014">
    <property type="entry name" value="STKc_PknB_like"/>
    <property type="match status" value="1"/>
</dbReference>
<evidence type="ECO:0000313" key="8">
    <source>
        <dbReference type="EMBL" id="QDU69528.1"/>
    </source>
</evidence>
<evidence type="ECO:0000313" key="9">
    <source>
        <dbReference type="Proteomes" id="UP000316921"/>
    </source>
</evidence>
<sequence>MAADPPVPDPAPQDGLADTRAEELYDLYLEAALAGEMREPRDFLARAGVGDGPGVDDLVARLRQIQQLVGARPRREASAGLPFDRLGEFRLLEALGSGAMGVVYLAEQTSLGRLVALKVIREELAGTLGAEQRFEREAKALARIQHPGVVRLFGFGTDAGARYLAMELVPGQSLAELMAERGPLPPVQVAQWGLELAGALARVHNADLLHRDVKPSNVRIHEEGYAVLVDFGLSRSRDVGTQERSGGFAGSLGYASPEQVRGNRELGPETDVYSLGATLYHALSGRPAFEAQGIEALLQAILREEPTPLGSIRPGIPKDLATIVHHAMSKDPERRYRSAYDMAADFEAVLALRPIRARPPAPLERAAKWARREPAAAAGLGIATVAILALLAMVALQKHFNRVEREADARAALEEARLAVIEYADDREAMRSLDFELRALAQAREYRFVTDEERSSFAAIVDQVEEARRRREGVAFLVGELLARAQRLDPGLEEEAGEVLQSLLLEKWQDAVATGDSVGQRLFEQELRRATADGRLDELPFPTATLVVSSPVPGARAWLFRLEELDEIRPDGERRQVCVPVGPTGLDLDQPDLPLGCRALRLSSAFDDQPWNFEATDLLLEVDGEPIDGGAFVAGSTEDTQLRVGDRIVSVDRRAVWDGLDAELAVDAASGSATVGIRRGGQTLELEVADLSKVELLEPDTWLTLRGGRALRWREGQRESVDVPPGLPWRTTANPQFASRACELELGVEVPGLRRGLYVVVVTAPGCRPLRAAVGQGDTEPRIEIELEPRPLEFAPPGFVHTAYRGSVLRESWPAEHETTAEQYLPFLEDVPVRAQIDAALAEGDVIRIPRSGGTGTIFWERDEGAGTVELPPDWTGDMPVIGISYDDATAYAAWRTEHGDGGTYFLGDQGRRAEVAVAFESRLYSWGSRFDPRFANTCFSRPRAGVEPVMSYPVDESPTGVYDLCGNAAEFIDDWFDAANGYRHAAGGAWGQAPAAINGVLGGYGHKPHRSTGETGLRLMWRPEEDR</sequence>
<dbReference type="Gene3D" id="3.90.1580.10">
    <property type="entry name" value="paralog of FGE (formylglycine-generating enzyme)"/>
    <property type="match status" value="1"/>
</dbReference>
<reference evidence="8 9" key="1">
    <citation type="submission" date="2019-02" db="EMBL/GenBank/DDBJ databases">
        <title>Deep-cultivation of Planctomycetes and their phenomic and genomic characterization uncovers novel biology.</title>
        <authorList>
            <person name="Wiegand S."/>
            <person name="Jogler M."/>
            <person name="Boedeker C."/>
            <person name="Pinto D."/>
            <person name="Vollmers J."/>
            <person name="Rivas-Marin E."/>
            <person name="Kohn T."/>
            <person name="Peeters S.H."/>
            <person name="Heuer A."/>
            <person name="Rast P."/>
            <person name="Oberbeckmann S."/>
            <person name="Bunk B."/>
            <person name="Jeske O."/>
            <person name="Meyerdierks A."/>
            <person name="Storesund J.E."/>
            <person name="Kallscheuer N."/>
            <person name="Luecker S."/>
            <person name="Lage O.M."/>
            <person name="Pohl T."/>
            <person name="Merkel B.J."/>
            <person name="Hornburger P."/>
            <person name="Mueller R.-W."/>
            <person name="Bruemmer F."/>
            <person name="Labrenz M."/>
            <person name="Spormann A.M."/>
            <person name="Op den Camp H."/>
            <person name="Overmann J."/>
            <person name="Amann R."/>
            <person name="Jetten M.S.M."/>
            <person name="Mascher T."/>
            <person name="Medema M.H."/>
            <person name="Devos D.P."/>
            <person name="Kaster A.-K."/>
            <person name="Ovreas L."/>
            <person name="Rohde M."/>
            <person name="Galperin M.Y."/>
            <person name="Jogler C."/>
        </authorList>
    </citation>
    <scope>NUCLEOTIDE SEQUENCE [LARGE SCALE GENOMIC DNA]</scope>
    <source>
        <strain evidence="8 9">Pla133</strain>
    </source>
</reference>
<evidence type="ECO:0000259" key="7">
    <source>
        <dbReference type="PROSITE" id="PS50011"/>
    </source>
</evidence>
<dbReference type="PANTHER" id="PTHR43289:SF34">
    <property type="entry name" value="SERINE_THREONINE-PROTEIN KINASE YBDM-RELATED"/>
    <property type="match status" value="1"/>
</dbReference>
<evidence type="ECO:0000256" key="3">
    <source>
        <dbReference type="ARBA" id="ARBA00022777"/>
    </source>
</evidence>
<dbReference type="Proteomes" id="UP000316921">
    <property type="component" value="Chromosome"/>
</dbReference>
<dbReference type="InterPro" id="IPR017441">
    <property type="entry name" value="Protein_kinase_ATP_BS"/>
</dbReference>
<evidence type="ECO:0000256" key="5">
    <source>
        <dbReference type="PROSITE-ProRule" id="PRU10141"/>
    </source>
</evidence>
<evidence type="ECO:0000256" key="4">
    <source>
        <dbReference type="ARBA" id="ARBA00022840"/>
    </source>
</evidence>
<gene>
    <name evidence="8" type="primary">prkC_15</name>
    <name evidence="8" type="ORF">Pla133_46480</name>
</gene>
<dbReference type="Pfam" id="PF03781">
    <property type="entry name" value="FGE-sulfatase"/>
    <property type="match status" value="1"/>
</dbReference>
<dbReference type="EC" id="2.7.11.1" evidence="8"/>
<dbReference type="Gene3D" id="3.30.200.20">
    <property type="entry name" value="Phosphorylase Kinase, domain 1"/>
    <property type="match status" value="1"/>
</dbReference>
<evidence type="ECO:0000256" key="2">
    <source>
        <dbReference type="ARBA" id="ARBA00022741"/>
    </source>
</evidence>
<name>A0A518BRC7_9BACT</name>
<feature type="binding site" evidence="5">
    <location>
        <position position="118"/>
    </location>
    <ligand>
        <name>ATP</name>
        <dbReference type="ChEBI" id="CHEBI:30616"/>
    </ligand>
</feature>
<dbReference type="Pfam" id="PF00069">
    <property type="entry name" value="Pkinase"/>
    <property type="match status" value="1"/>
</dbReference>
<accession>A0A518BRC7</accession>
<proteinExistence type="predicted"/>
<dbReference type="AlphaFoldDB" id="A0A518BRC7"/>
<keyword evidence="4 5" id="KW-0067">ATP-binding</keyword>